<dbReference type="InterPro" id="IPR017150">
    <property type="entry name" value="Pept_M20_glutamate_carboxypep"/>
</dbReference>
<dbReference type="Pfam" id="PF07687">
    <property type="entry name" value="M20_dimer"/>
    <property type="match status" value="1"/>
</dbReference>
<feature type="domain" description="Peptidase M20 dimerisation" evidence="3">
    <location>
        <begin position="178"/>
        <end position="278"/>
    </location>
</feature>
<dbReference type="RefSeq" id="WP_381535434.1">
    <property type="nucleotide sequence ID" value="NZ_JBHUGI010000004.1"/>
</dbReference>
<evidence type="ECO:0000313" key="4">
    <source>
        <dbReference type="EMBL" id="MFD1926777.1"/>
    </source>
</evidence>
<dbReference type="Gene3D" id="3.40.630.10">
    <property type="entry name" value="Zn peptidases"/>
    <property type="match status" value="1"/>
</dbReference>
<sequence>MREYLLTKENEMLLLLEKLVNIDSGSANKAGIDKVGGILKAEYEKLGFRVETYKESERGNHLVIQHEDAATPEIILLAHMDTVFRDGTAAVRPFTMKNGRAYGPGVIDMKASQVALLYALKALISIDSNGFRNVQIVLNSDEEIGSGTSRKLIETQAKGKRYALIMEPARKNGALVSARRGGGRFSLFVKGKAAHSGIEPQNGISAIEELAHKIVKLHALTNHDEGISVSVGLIEGGESVNTIAPSAVAHVDVRISRKEQADILMQKIREICETADVPGTSIVLEGGMNRPPMVKNVQTIELLNLIKDVGSSLGMEITDVSTGGGSDASFTSAIGVPTVDGLGPVGGNAHSEDEYLEIPSLVERTNLLAKLIGKLSD</sequence>
<name>A0ABW4SBB9_9BACL</name>
<organism evidence="4 5">
    <name type="scientific">Sporosarcina siberiensis</name>
    <dbReference type="NCBI Taxonomy" id="1365606"/>
    <lineage>
        <taxon>Bacteria</taxon>
        <taxon>Bacillati</taxon>
        <taxon>Bacillota</taxon>
        <taxon>Bacilli</taxon>
        <taxon>Bacillales</taxon>
        <taxon>Caryophanaceae</taxon>
        <taxon>Sporosarcina</taxon>
    </lineage>
</organism>
<keyword evidence="5" id="KW-1185">Reference proteome</keyword>
<reference evidence="5" key="1">
    <citation type="journal article" date="2019" name="Int. J. Syst. Evol. Microbiol.">
        <title>The Global Catalogue of Microorganisms (GCM) 10K type strain sequencing project: providing services to taxonomists for standard genome sequencing and annotation.</title>
        <authorList>
            <consortium name="The Broad Institute Genomics Platform"/>
            <consortium name="The Broad Institute Genome Sequencing Center for Infectious Disease"/>
            <person name="Wu L."/>
            <person name="Ma J."/>
        </authorList>
    </citation>
    <scope>NUCLEOTIDE SEQUENCE [LARGE SCALE GENOMIC DNA]</scope>
    <source>
        <strain evidence="5">CGMCC 4.7177</strain>
    </source>
</reference>
<evidence type="ECO:0000256" key="1">
    <source>
        <dbReference type="ARBA" id="ARBA00022723"/>
    </source>
</evidence>
<dbReference type="EMBL" id="JBHUGI010000004">
    <property type="protein sequence ID" value="MFD1926777.1"/>
    <property type="molecule type" value="Genomic_DNA"/>
</dbReference>
<dbReference type="Proteomes" id="UP001597218">
    <property type="component" value="Unassembled WGS sequence"/>
</dbReference>
<dbReference type="InterPro" id="IPR011650">
    <property type="entry name" value="Peptidase_M20_dimer"/>
</dbReference>
<dbReference type="InterPro" id="IPR050072">
    <property type="entry name" value="Peptidase_M20A"/>
</dbReference>
<accession>A0ABW4SBB9</accession>
<protein>
    <submittedName>
        <fullName evidence="4">M20 family metallopeptidase</fullName>
    </submittedName>
</protein>
<evidence type="ECO:0000313" key="5">
    <source>
        <dbReference type="Proteomes" id="UP001597218"/>
    </source>
</evidence>
<proteinExistence type="predicted"/>
<dbReference type="SUPFAM" id="SSF55031">
    <property type="entry name" value="Bacterial exopeptidase dimerisation domain"/>
    <property type="match status" value="1"/>
</dbReference>
<dbReference type="PANTHER" id="PTHR43808">
    <property type="entry name" value="ACETYLORNITHINE DEACETYLASE"/>
    <property type="match status" value="1"/>
</dbReference>
<evidence type="ECO:0000259" key="3">
    <source>
        <dbReference type="Pfam" id="PF07687"/>
    </source>
</evidence>
<dbReference type="PANTHER" id="PTHR43808:SF9">
    <property type="entry name" value="BLL0789 PROTEIN"/>
    <property type="match status" value="1"/>
</dbReference>
<dbReference type="InterPro" id="IPR002933">
    <property type="entry name" value="Peptidase_M20"/>
</dbReference>
<dbReference type="PIRSF" id="PIRSF037238">
    <property type="entry name" value="Carboxypeptidase_G2"/>
    <property type="match status" value="1"/>
</dbReference>
<evidence type="ECO:0000256" key="2">
    <source>
        <dbReference type="ARBA" id="ARBA00022801"/>
    </source>
</evidence>
<dbReference type="InterPro" id="IPR036264">
    <property type="entry name" value="Bact_exopeptidase_dim_dom"/>
</dbReference>
<comment type="caution">
    <text evidence="4">The sequence shown here is derived from an EMBL/GenBank/DDBJ whole genome shotgun (WGS) entry which is preliminary data.</text>
</comment>
<keyword evidence="2" id="KW-0378">Hydrolase</keyword>
<dbReference type="Pfam" id="PF01546">
    <property type="entry name" value="Peptidase_M20"/>
    <property type="match status" value="1"/>
</dbReference>
<dbReference type="CDD" id="cd03885">
    <property type="entry name" value="M20_CPDG2"/>
    <property type="match status" value="1"/>
</dbReference>
<gene>
    <name evidence="4" type="ORF">ACFSFY_01645</name>
</gene>
<keyword evidence="1" id="KW-0479">Metal-binding</keyword>
<dbReference type="SUPFAM" id="SSF53187">
    <property type="entry name" value="Zn-dependent exopeptidases"/>
    <property type="match status" value="1"/>
</dbReference>
<dbReference type="Gene3D" id="3.30.70.360">
    <property type="match status" value="1"/>
</dbReference>